<dbReference type="InterPro" id="IPR029063">
    <property type="entry name" value="SAM-dependent_MTases_sf"/>
</dbReference>
<dbReference type="EMBL" id="UINC01000078">
    <property type="protein sequence ID" value="SUZ48652.1"/>
    <property type="molecule type" value="Genomic_DNA"/>
</dbReference>
<dbReference type="InterPro" id="IPR052356">
    <property type="entry name" value="Thiol_S-MT"/>
</dbReference>
<dbReference type="Pfam" id="PF08241">
    <property type="entry name" value="Methyltransf_11"/>
    <property type="match status" value="1"/>
</dbReference>
<protein>
    <recommendedName>
        <fullName evidence="1">Methyltransferase type 11 domain-containing protein</fullName>
    </recommendedName>
</protein>
<sequence>MNCYQNYILPYFINGICSSSPITKQREKIVPLAKGEVLEIGIGSGLNLPFYDESKVNKIWGLEPYEGMRKLAEKKIKKTKLNVEFIDLPGEEIPLPSSSVDTVLVTYSLCTISDVYLALEGMRRVLKPNGKLLFSEHGLAPDRNVRIWQERLNPCWRKIAGGCNLNKNIPQIINTAGFQIEGGGEMYIPGMRFISYNYWGSAVIR</sequence>
<dbReference type="CDD" id="cd02440">
    <property type="entry name" value="AdoMet_MTases"/>
    <property type="match status" value="1"/>
</dbReference>
<reference evidence="2" key="1">
    <citation type="submission" date="2018-05" db="EMBL/GenBank/DDBJ databases">
        <authorList>
            <person name="Lanie J.A."/>
            <person name="Ng W.-L."/>
            <person name="Kazmierczak K.M."/>
            <person name="Andrzejewski T.M."/>
            <person name="Davidsen T.M."/>
            <person name="Wayne K.J."/>
            <person name="Tettelin H."/>
            <person name="Glass J.I."/>
            <person name="Rusch D."/>
            <person name="Podicherti R."/>
            <person name="Tsui H.-C.T."/>
            <person name="Winkler M.E."/>
        </authorList>
    </citation>
    <scope>NUCLEOTIDE SEQUENCE</scope>
</reference>
<dbReference type="InterPro" id="IPR013216">
    <property type="entry name" value="Methyltransf_11"/>
</dbReference>
<feature type="domain" description="Methyltransferase type 11" evidence="1">
    <location>
        <begin position="38"/>
        <end position="134"/>
    </location>
</feature>
<dbReference type="PANTHER" id="PTHR45036:SF1">
    <property type="entry name" value="METHYLTRANSFERASE LIKE 7A"/>
    <property type="match status" value="1"/>
</dbReference>
<evidence type="ECO:0000259" key="1">
    <source>
        <dbReference type="Pfam" id="PF08241"/>
    </source>
</evidence>
<dbReference type="PANTHER" id="PTHR45036">
    <property type="entry name" value="METHYLTRANSFERASE LIKE 7B"/>
    <property type="match status" value="1"/>
</dbReference>
<gene>
    <name evidence="2" type="ORF">METZ01_LOCUS1506</name>
</gene>
<organism evidence="2">
    <name type="scientific">marine metagenome</name>
    <dbReference type="NCBI Taxonomy" id="408172"/>
    <lineage>
        <taxon>unclassified sequences</taxon>
        <taxon>metagenomes</taxon>
        <taxon>ecological metagenomes</taxon>
    </lineage>
</organism>
<name>A0A381N211_9ZZZZ</name>
<dbReference type="SUPFAM" id="SSF53335">
    <property type="entry name" value="S-adenosyl-L-methionine-dependent methyltransferases"/>
    <property type="match status" value="1"/>
</dbReference>
<dbReference type="GO" id="GO:0008757">
    <property type="term" value="F:S-adenosylmethionine-dependent methyltransferase activity"/>
    <property type="evidence" value="ECO:0007669"/>
    <property type="project" value="InterPro"/>
</dbReference>
<dbReference type="Gene3D" id="3.40.50.150">
    <property type="entry name" value="Vaccinia Virus protein VP39"/>
    <property type="match status" value="1"/>
</dbReference>
<accession>A0A381N211</accession>
<evidence type="ECO:0000313" key="2">
    <source>
        <dbReference type="EMBL" id="SUZ48652.1"/>
    </source>
</evidence>
<proteinExistence type="predicted"/>
<dbReference type="AlphaFoldDB" id="A0A381N211"/>